<dbReference type="InterPro" id="IPR003594">
    <property type="entry name" value="HATPase_dom"/>
</dbReference>
<evidence type="ECO:0000256" key="4">
    <source>
        <dbReference type="ARBA" id="ARBA00022679"/>
    </source>
</evidence>
<dbReference type="CDD" id="cd00082">
    <property type="entry name" value="HisKA"/>
    <property type="match status" value="1"/>
</dbReference>
<keyword evidence="7" id="KW-0472">Membrane</keyword>
<dbReference type="InterPro" id="IPR036890">
    <property type="entry name" value="HATPase_C_sf"/>
</dbReference>
<evidence type="ECO:0000256" key="2">
    <source>
        <dbReference type="ARBA" id="ARBA00004370"/>
    </source>
</evidence>
<sequence>MKTRTKTFIFTSVVISVGITFSFALLYYFLPLVYESDKRASAIKSSNEVIEKIDNQPIEKIQEVVSNEEARQGATTWFIEDSKNQFIYPFFVEDNNKNLRDNDMLVIASADSIVPIISTTIKDSQGKKYTVKVSMFSEPIMAVKATLLKIYPYILGLSFLVGGIGAYIYSYWATRRVNRISNRTKNMVMLAEPTDYVVKGKDEISELENNIQFLYLSLLDNIQSLNLELEKSNAVEHSKSEFMRIASHELKTPITAMLGIIEGMILNVGRFKDRDYYLKVCKEILESQSQLVQDVLFISKLESPEKFETSNEVFSLTELFNETLDLFELMSVQKELTFEVKLEEVMIDCNREEMKRVITNLLSNAVKYTKKGGVVTILLTSRSLVIENQCTPLEQEEVDKIFLPFYRPDYARARKDGGTGLGLYIVSKLLLKNDIAFTFEPMENKTGMKFTLTFSSGVKSIE</sequence>
<dbReference type="EMBL" id="MIKB01000016">
    <property type="protein sequence ID" value="OEG15184.1"/>
    <property type="molecule type" value="Genomic_DNA"/>
</dbReference>
<dbReference type="InterPro" id="IPR036097">
    <property type="entry name" value="HisK_dim/P_sf"/>
</dbReference>
<proteinExistence type="predicted"/>
<keyword evidence="5" id="KW-0418">Kinase</keyword>
<dbReference type="GO" id="GO:0005886">
    <property type="term" value="C:plasma membrane"/>
    <property type="evidence" value="ECO:0007669"/>
    <property type="project" value="TreeGrafter"/>
</dbReference>
<dbReference type="SMART" id="SM00387">
    <property type="entry name" value="HATPase_c"/>
    <property type="match status" value="1"/>
</dbReference>
<keyword evidence="6" id="KW-0902">Two-component regulatory system</keyword>
<dbReference type="InterPro" id="IPR005467">
    <property type="entry name" value="His_kinase_dom"/>
</dbReference>
<keyword evidence="7" id="KW-1133">Transmembrane helix</keyword>
<feature type="transmembrane region" description="Helical" evidence="7">
    <location>
        <begin position="150"/>
        <end position="173"/>
    </location>
</feature>
<name>A0A1E5GR45_9ENTE</name>
<feature type="transmembrane region" description="Helical" evidence="7">
    <location>
        <begin position="7"/>
        <end position="30"/>
    </location>
</feature>
<dbReference type="InterPro" id="IPR050351">
    <property type="entry name" value="BphY/WalK/GraS-like"/>
</dbReference>
<dbReference type="OrthoDB" id="9762826at2"/>
<evidence type="ECO:0000256" key="6">
    <source>
        <dbReference type="ARBA" id="ARBA00023012"/>
    </source>
</evidence>
<comment type="caution">
    <text evidence="9">The sequence shown here is derived from an EMBL/GenBank/DDBJ whole genome shotgun (WGS) entry which is preliminary data.</text>
</comment>
<feature type="domain" description="Histidine kinase" evidence="8">
    <location>
        <begin position="245"/>
        <end position="458"/>
    </location>
</feature>
<evidence type="ECO:0000256" key="7">
    <source>
        <dbReference type="SAM" id="Phobius"/>
    </source>
</evidence>
<dbReference type="SMART" id="SM00388">
    <property type="entry name" value="HisKA"/>
    <property type="match status" value="1"/>
</dbReference>
<dbReference type="SUPFAM" id="SSF55874">
    <property type="entry name" value="ATPase domain of HSP90 chaperone/DNA topoisomerase II/histidine kinase"/>
    <property type="match status" value="1"/>
</dbReference>
<dbReference type="Pfam" id="PF02518">
    <property type="entry name" value="HATPase_c"/>
    <property type="match status" value="1"/>
</dbReference>
<dbReference type="GO" id="GO:0004721">
    <property type="term" value="F:phosphoprotein phosphatase activity"/>
    <property type="evidence" value="ECO:0007669"/>
    <property type="project" value="TreeGrafter"/>
</dbReference>
<dbReference type="AlphaFoldDB" id="A0A1E5GR45"/>
<dbReference type="PANTHER" id="PTHR45453">
    <property type="entry name" value="PHOSPHATE REGULON SENSOR PROTEIN PHOR"/>
    <property type="match status" value="1"/>
</dbReference>
<dbReference type="EC" id="2.7.13.3" evidence="3"/>
<keyword evidence="7" id="KW-0812">Transmembrane</keyword>
<dbReference type="PANTHER" id="PTHR45453:SF3">
    <property type="entry name" value="HISTIDINE KINASE"/>
    <property type="match status" value="1"/>
</dbReference>
<dbReference type="Gene3D" id="1.10.287.130">
    <property type="match status" value="1"/>
</dbReference>
<dbReference type="InterPro" id="IPR003661">
    <property type="entry name" value="HisK_dim/P_dom"/>
</dbReference>
<comment type="catalytic activity">
    <reaction evidence="1">
        <text>ATP + protein L-histidine = ADP + protein N-phospho-L-histidine.</text>
        <dbReference type="EC" id="2.7.13.3"/>
    </reaction>
</comment>
<organism evidence="9 10">
    <name type="scientific">Enterococcus quebecensis</name>
    <dbReference type="NCBI Taxonomy" id="903983"/>
    <lineage>
        <taxon>Bacteria</taxon>
        <taxon>Bacillati</taxon>
        <taxon>Bacillota</taxon>
        <taxon>Bacilli</taxon>
        <taxon>Lactobacillales</taxon>
        <taxon>Enterococcaceae</taxon>
        <taxon>Enterococcus</taxon>
    </lineage>
</organism>
<keyword evidence="10" id="KW-1185">Reference proteome</keyword>
<evidence type="ECO:0000313" key="10">
    <source>
        <dbReference type="Proteomes" id="UP000094764"/>
    </source>
</evidence>
<evidence type="ECO:0000256" key="1">
    <source>
        <dbReference type="ARBA" id="ARBA00000085"/>
    </source>
</evidence>
<dbReference type="SUPFAM" id="SSF47384">
    <property type="entry name" value="Homodimeric domain of signal transducing histidine kinase"/>
    <property type="match status" value="1"/>
</dbReference>
<dbReference type="RefSeq" id="WP_069635673.1">
    <property type="nucleotide sequence ID" value="NZ_JXKZ01000005.1"/>
</dbReference>
<keyword evidence="4" id="KW-0808">Transferase</keyword>
<dbReference type="GO" id="GO:0000155">
    <property type="term" value="F:phosphorelay sensor kinase activity"/>
    <property type="evidence" value="ECO:0007669"/>
    <property type="project" value="InterPro"/>
</dbReference>
<accession>A0A1E5GR45</accession>
<dbReference type="PROSITE" id="PS50109">
    <property type="entry name" value="HIS_KIN"/>
    <property type="match status" value="1"/>
</dbReference>
<evidence type="ECO:0000313" key="9">
    <source>
        <dbReference type="EMBL" id="OEG15184.1"/>
    </source>
</evidence>
<gene>
    <name evidence="9" type="ORF">BCR23_10125</name>
</gene>
<dbReference type="GO" id="GO:0016036">
    <property type="term" value="P:cellular response to phosphate starvation"/>
    <property type="evidence" value="ECO:0007669"/>
    <property type="project" value="TreeGrafter"/>
</dbReference>
<dbReference type="STRING" id="903983.BCR23_10125"/>
<protein>
    <recommendedName>
        <fullName evidence="3">histidine kinase</fullName>
        <ecNumber evidence="3">2.7.13.3</ecNumber>
    </recommendedName>
</protein>
<evidence type="ECO:0000259" key="8">
    <source>
        <dbReference type="PROSITE" id="PS50109"/>
    </source>
</evidence>
<dbReference type="Gene3D" id="3.30.565.10">
    <property type="entry name" value="Histidine kinase-like ATPase, C-terminal domain"/>
    <property type="match status" value="1"/>
</dbReference>
<dbReference type="Proteomes" id="UP000094764">
    <property type="component" value="Unassembled WGS sequence"/>
</dbReference>
<evidence type="ECO:0000256" key="3">
    <source>
        <dbReference type="ARBA" id="ARBA00012438"/>
    </source>
</evidence>
<reference evidence="10" key="1">
    <citation type="submission" date="2016-09" db="EMBL/GenBank/DDBJ databases">
        <authorList>
            <person name="Gulvik C.A."/>
        </authorList>
    </citation>
    <scope>NUCLEOTIDE SEQUENCE [LARGE SCALE GENOMIC DNA]</scope>
    <source>
        <strain evidence="10">LMG 26306</strain>
    </source>
</reference>
<evidence type="ECO:0000256" key="5">
    <source>
        <dbReference type="ARBA" id="ARBA00022777"/>
    </source>
</evidence>
<comment type="subcellular location">
    <subcellularLocation>
        <location evidence="2">Membrane</location>
    </subcellularLocation>
</comment>
<dbReference type="Pfam" id="PF00512">
    <property type="entry name" value="HisKA"/>
    <property type="match status" value="1"/>
</dbReference>